<keyword evidence="4" id="KW-0238">DNA-binding</keyword>
<dbReference type="SUPFAM" id="SSF55979">
    <property type="entry name" value="DNA clamp"/>
    <property type="match status" value="2"/>
</dbReference>
<evidence type="ECO:0000256" key="4">
    <source>
        <dbReference type="ARBA" id="ARBA00023125"/>
    </source>
</evidence>
<dbReference type="OrthoDB" id="6900at10239"/>
<dbReference type="Pfam" id="PF03325">
    <property type="entry name" value="Herpes_PAP"/>
    <property type="match status" value="1"/>
</dbReference>
<evidence type="ECO:0000313" key="8">
    <source>
        <dbReference type="Proteomes" id="UP000243849"/>
    </source>
</evidence>
<feature type="region of interest" description="Disordered" evidence="6">
    <location>
        <begin position="1"/>
        <end position="20"/>
    </location>
</feature>
<dbReference type="GO" id="GO:0006260">
    <property type="term" value="P:DNA replication"/>
    <property type="evidence" value="ECO:0007669"/>
    <property type="project" value="UniProtKB-KW"/>
</dbReference>
<dbReference type="InterPro" id="IPR004997">
    <property type="entry name" value="Herpes_PAP"/>
</dbReference>
<evidence type="ECO:0000256" key="3">
    <source>
        <dbReference type="ARBA" id="ARBA00022705"/>
    </source>
</evidence>
<proteinExistence type="inferred from homology"/>
<dbReference type="Gene3D" id="3.70.10.10">
    <property type="match status" value="1"/>
</dbReference>
<protein>
    <recommendedName>
        <fullName evidence="2">DNA polymerase processivity factor</fullName>
    </recommendedName>
    <alternativeName>
        <fullName evidence="5">Polymerase accessory protein</fullName>
    </alternativeName>
</protein>
<dbReference type="GO" id="GO:0030337">
    <property type="term" value="F:DNA polymerase processivity factor activity"/>
    <property type="evidence" value="ECO:0007669"/>
    <property type="project" value="InterPro"/>
</dbReference>
<dbReference type="GeneID" id="16747416"/>
<evidence type="ECO:0000256" key="5">
    <source>
        <dbReference type="ARBA" id="ARBA00032287"/>
    </source>
</evidence>
<name>U3GPJ6_9BETA</name>
<reference evidence="7 8" key="1">
    <citation type="submission" date="2013-05" db="EMBL/GenBank/DDBJ databases">
        <title>Genome organization and molecular characterization of porcine cytomegalovirus.</title>
        <authorList>
            <person name="Gu W."/>
            <person name="Zhou L."/>
            <person name="Ge X."/>
            <person name="Guo X."/>
            <person name="Yang H."/>
        </authorList>
    </citation>
    <scope>NUCLEOTIDE SEQUENCE [LARGE SCALE GENOMIC DNA]</scope>
    <source>
        <strain evidence="7 8">BJ09</strain>
    </source>
</reference>
<feature type="region of interest" description="Disordered" evidence="6">
    <location>
        <begin position="323"/>
        <end position="351"/>
    </location>
</feature>
<accession>U3GPJ6</accession>
<evidence type="ECO:0000256" key="1">
    <source>
        <dbReference type="ARBA" id="ARBA00010709"/>
    </source>
</evidence>
<keyword evidence="8" id="KW-1185">Reference proteome</keyword>
<dbReference type="RefSeq" id="YP_008492966.1">
    <property type="nucleotide sequence ID" value="NC_022233.1"/>
</dbReference>
<keyword evidence="3" id="KW-0235">DNA replication</keyword>
<dbReference type="GO" id="GO:0003677">
    <property type="term" value="F:DNA binding"/>
    <property type="evidence" value="ECO:0007669"/>
    <property type="project" value="UniProtKB-KW"/>
</dbReference>
<evidence type="ECO:0000313" key="7">
    <source>
        <dbReference type="EMBL" id="AGT99221.1"/>
    </source>
</evidence>
<dbReference type="EMBL" id="KF017583">
    <property type="protein sequence ID" value="AGT99221.1"/>
    <property type="molecule type" value="Genomic_DNA"/>
</dbReference>
<dbReference type="KEGG" id="vg:16747416"/>
<comment type="similarity">
    <text evidence="1">Belongs to the herpesviridae polymerase accessory protein family.</text>
</comment>
<organism evidence="7 8">
    <name type="scientific">Suid betaherpesvirus 2</name>
    <dbReference type="NCBI Taxonomy" id="1608255"/>
    <lineage>
        <taxon>Viruses</taxon>
        <taxon>Duplodnaviria</taxon>
        <taxon>Heunggongvirae</taxon>
        <taxon>Peploviricota</taxon>
        <taxon>Herviviricetes</taxon>
        <taxon>Herpesvirales</taxon>
        <taxon>Orthoherpesviridae</taxon>
        <taxon>Betaherpesvirinae</taxon>
        <taxon>Roseolovirus</taxon>
        <taxon>Roseolovirus suidbeta2</taxon>
    </lineage>
</organism>
<gene>
    <name evidence="7" type="primary">U27</name>
</gene>
<dbReference type="InterPro" id="IPR046938">
    <property type="entry name" value="DNA_clamp_sf"/>
</dbReference>
<dbReference type="Proteomes" id="UP000243849">
    <property type="component" value="Segment"/>
</dbReference>
<sequence length="351" mass="40401">MERGAREREQKDRESLRDRDPPTLALHMKSWKCYFKQLRVFCKFMKENTTVTFTGTPSIIFQSVKQHHILKLTINPECLYVTDRDNFHTKTINNSMALFDSFTSMISNPEMTKMYIQDDSSLYTKFLVTTADVCAQTSVPCVNGQEIVRATEKFSTKIDLDHGTVTDLIRWLAPVTRNKRSSKTDSVLNVLIYSSPPSIKLITETNEMEFSSGTRVTFHDVKNQRLALSVRNFYQALSACTVVKSSTTLKVMHGKDVKMYLITRSGYLILENFITQEMVKEDKADKCRSDDIKERILKEECGKGDLQSKITNYLPSKSSIHSIFDRKDDSDSEDEDSMTFEYSHISKKQKC</sequence>
<evidence type="ECO:0000256" key="6">
    <source>
        <dbReference type="SAM" id="MobiDB-lite"/>
    </source>
</evidence>
<evidence type="ECO:0000256" key="2">
    <source>
        <dbReference type="ARBA" id="ARBA00015068"/>
    </source>
</evidence>
<dbReference type="GO" id="GO:0019079">
    <property type="term" value="P:viral genome replication"/>
    <property type="evidence" value="ECO:0007669"/>
    <property type="project" value="InterPro"/>
</dbReference>